<gene>
    <name evidence="2" type="ORF">H4K34_10865</name>
</gene>
<dbReference type="SUPFAM" id="SSF48208">
    <property type="entry name" value="Six-hairpin glycosidases"/>
    <property type="match status" value="1"/>
</dbReference>
<dbReference type="Proteomes" id="UP000516305">
    <property type="component" value="Chromosome"/>
</dbReference>
<dbReference type="Gene3D" id="3.40.30.10">
    <property type="entry name" value="Glutaredoxin"/>
    <property type="match status" value="1"/>
</dbReference>
<evidence type="ECO:0000313" key="2">
    <source>
        <dbReference type="EMBL" id="QNR22878.1"/>
    </source>
</evidence>
<proteinExistence type="predicted"/>
<feature type="domain" description="Spermatogenesis-associated protein 20-like TRX" evidence="1">
    <location>
        <begin position="6"/>
        <end position="160"/>
    </location>
</feature>
<dbReference type="RefSeq" id="WP_210757446.1">
    <property type="nucleotide sequence ID" value="NZ_CP060139.1"/>
</dbReference>
<dbReference type="CDD" id="cd02955">
    <property type="entry name" value="SSP411"/>
    <property type="match status" value="1"/>
</dbReference>
<dbReference type="PANTHER" id="PTHR42899:SF1">
    <property type="entry name" value="SPERMATOGENESIS-ASSOCIATED PROTEIN 20"/>
    <property type="match status" value="1"/>
</dbReference>
<name>A0A7H0VAY0_9FLAO</name>
<dbReference type="InterPro" id="IPR012341">
    <property type="entry name" value="6hp_glycosidase-like_sf"/>
</dbReference>
<accession>A0A7H0VAY0</accession>
<dbReference type="InterPro" id="IPR024705">
    <property type="entry name" value="Ssp411"/>
</dbReference>
<reference evidence="2 3" key="1">
    <citation type="submission" date="2020-08" db="EMBL/GenBank/DDBJ databases">
        <title>Croceimicrobium hydrocarbonivorans gen. nov., sp. nov., a novel marine bacterium isolated from a bacterial consortium that degrades polyethylene terephthalate.</title>
        <authorList>
            <person name="Liu R."/>
        </authorList>
    </citation>
    <scope>NUCLEOTIDE SEQUENCE [LARGE SCALE GENOMIC DNA]</scope>
    <source>
        <strain evidence="2 3">A20-9</strain>
    </source>
</reference>
<dbReference type="GO" id="GO:0005975">
    <property type="term" value="P:carbohydrate metabolic process"/>
    <property type="evidence" value="ECO:0007669"/>
    <property type="project" value="InterPro"/>
</dbReference>
<keyword evidence="3" id="KW-1185">Reference proteome</keyword>
<dbReference type="SUPFAM" id="SSF52833">
    <property type="entry name" value="Thioredoxin-like"/>
    <property type="match status" value="1"/>
</dbReference>
<evidence type="ECO:0000259" key="1">
    <source>
        <dbReference type="Pfam" id="PF03190"/>
    </source>
</evidence>
<dbReference type="Pfam" id="PF03190">
    <property type="entry name" value="Thioredox_DsbH"/>
    <property type="match status" value="1"/>
</dbReference>
<dbReference type="KEGG" id="chyd:H4K34_10865"/>
<dbReference type="PANTHER" id="PTHR42899">
    <property type="entry name" value="SPERMATOGENESIS-ASSOCIATED PROTEIN 20"/>
    <property type="match status" value="1"/>
</dbReference>
<dbReference type="EMBL" id="CP060139">
    <property type="protein sequence ID" value="QNR22878.1"/>
    <property type="molecule type" value="Genomic_DNA"/>
</dbReference>
<dbReference type="AlphaFoldDB" id="A0A7H0VAY0"/>
<dbReference type="InterPro" id="IPR036249">
    <property type="entry name" value="Thioredoxin-like_sf"/>
</dbReference>
<dbReference type="Gene3D" id="1.50.10.20">
    <property type="match status" value="1"/>
</dbReference>
<dbReference type="PIRSF" id="PIRSF006402">
    <property type="entry name" value="UCP006402_thioredoxin"/>
    <property type="match status" value="1"/>
</dbReference>
<protein>
    <submittedName>
        <fullName evidence="2">Thioredoxin domain-containing protein</fullName>
    </submittedName>
</protein>
<dbReference type="Gene3D" id="1.50.10.10">
    <property type="match status" value="1"/>
</dbReference>
<organism evidence="2 3">
    <name type="scientific">Croceimicrobium hydrocarbonivorans</name>
    <dbReference type="NCBI Taxonomy" id="2761580"/>
    <lineage>
        <taxon>Bacteria</taxon>
        <taxon>Pseudomonadati</taxon>
        <taxon>Bacteroidota</taxon>
        <taxon>Flavobacteriia</taxon>
        <taxon>Flavobacteriales</taxon>
        <taxon>Owenweeksiaceae</taxon>
        <taxon>Croceimicrobium</taxon>
    </lineage>
</organism>
<dbReference type="InterPro" id="IPR004879">
    <property type="entry name" value="Ssp411-like_TRX"/>
</dbReference>
<dbReference type="InterPro" id="IPR008928">
    <property type="entry name" value="6-hairpin_glycosidase_sf"/>
</dbReference>
<sequence>MFLDQNVLKSAKSPYLKQHASNPVHWQEWSAELIEKTIETDRLIILSIGYSACHWCHVMEREVFEQEDAALVMNQDFISIKVDREERPDIDEIYMRALQLMKGQGGWPLNMVCLPDGKPIWGGTYVPKDQWLKVLSQLAEMYREDRQQVINYGDQLTQGIQQSMLLSLERRPFEIAPEDLDSQFKIWQRSFDLEEGGTKRAPKFPMPVNWSYLLDYGISRQNEAALNQVEFSLDKMAMGGIYDQIGGGFARYSVDALWKVPHFEKMLYDNAQLIALYSKAYRHFKKELYLEVLEQSWDFLLREMRDESGAWYSALDADSEGEEGKYYIWTADELQKLIPATDWALFAAYYSINENGYWENGQYILLRRESAEALAHRFGIEIADLKVKVKTWQNILLKEREQRIKPGLDNKALCSWNALMISAACETYRATGQDQYLKIAEETAQWILEHQSGDAHQLFHAWQDGEAHIEGLLEDYAFSIEAFIQLWQISAKEEYLHQAKAWTEKVSQDFEDRSSGLFYTRPMSGEKLISPGMETQDNVMPSANSTMAHNLFKLGLVFAKSLWTEQAQQNLGHLKSQFLEYGESYANWSRLALYQDPNFYELALIGSDTAAWQKDLEKDYHPLHFLFRSEKATEIPAFKDRWTEDSNRIFPCQKGACQLPYTELDSFKSDFH</sequence>
<evidence type="ECO:0000313" key="3">
    <source>
        <dbReference type="Proteomes" id="UP000516305"/>
    </source>
</evidence>